<dbReference type="PANTHER" id="PTHR31650:SF1">
    <property type="entry name" value="WAX ESTER SYNTHASE_DIACYLGLYCEROL ACYLTRANSFERASE 4-RELATED"/>
    <property type="match status" value="1"/>
</dbReference>
<evidence type="ECO:0000256" key="4">
    <source>
        <dbReference type="ARBA" id="ARBA00013244"/>
    </source>
</evidence>
<dbReference type="GO" id="GO:0071731">
    <property type="term" value="P:response to nitric oxide"/>
    <property type="evidence" value="ECO:0007669"/>
    <property type="project" value="TreeGrafter"/>
</dbReference>
<dbReference type="InterPro" id="IPR004255">
    <property type="entry name" value="O-acyltransferase_WSD1_N"/>
</dbReference>
<evidence type="ECO:0000313" key="13">
    <source>
        <dbReference type="Proteomes" id="UP000244384"/>
    </source>
</evidence>
<keyword evidence="7 11" id="KW-0319">Glycerol metabolism</keyword>
<dbReference type="Pfam" id="PF06974">
    <property type="entry name" value="WS_DGAT_C"/>
    <property type="match status" value="1"/>
</dbReference>
<dbReference type="KEGG" id="aez:C3E78_13755"/>
<keyword evidence="8 11" id="KW-0443">Lipid metabolism</keyword>
<dbReference type="GO" id="GO:0019432">
    <property type="term" value="P:triglyceride biosynthetic process"/>
    <property type="evidence" value="ECO:0007669"/>
    <property type="project" value="UniProtKB-UniPathway"/>
</dbReference>
<dbReference type="GO" id="GO:0005886">
    <property type="term" value="C:plasma membrane"/>
    <property type="evidence" value="ECO:0007669"/>
    <property type="project" value="TreeGrafter"/>
</dbReference>
<accession>A0A2S0WPF0</accession>
<evidence type="ECO:0000256" key="7">
    <source>
        <dbReference type="ARBA" id="ARBA00022798"/>
    </source>
</evidence>
<evidence type="ECO:0000256" key="3">
    <source>
        <dbReference type="ARBA" id="ARBA00009587"/>
    </source>
</evidence>
<dbReference type="OrthoDB" id="9810950at2"/>
<dbReference type="NCBIfam" id="TIGR02946">
    <property type="entry name" value="acyl_WS_DGAT"/>
    <property type="match status" value="1"/>
</dbReference>
<proteinExistence type="inferred from homology"/>
<keyword evidence="5 11" id="KW-0444">Lipid biosynthesis</keyword>
<dbReference type="GO" id="GO:0051701">
    <property type="term" value="P:biological process involved in interaction with host"/>
    <property type="evidence" value="ECO:0007669"/>
    <property type="project" value="TreeGrafter"/>
</dbReference>
<evidence type="ECO:0000256" key="2">
    <source>
        <dbReference type="ARBA" id="ARBA00005189"/>
    </source>
</evidence>
<dbReference type="GO" id="GO:0006071">
    <property type="term" value="P:glycerol metabolic process"/>
    <property type="evidence" value="ECO:0007669"/>
    <property type="project" value="UniProtKB-KW"/>
</dbReference>
<reference evidence="13" key="1">
    <citation type="submission" date="2018-01" db="EMBL/GenBank/DDBJ databases">
        <authorList>
            <person name="Li J."/>
        </authorList>
    </citation>
    <scope>NUCLEOTIDE SEQUENCE [LARGE SCALE GENOMIC DNA]</scope>
    <source>
        <strain evidence="13">592</strain>
    </source>
</reference>
<dbReference type="InterPro" id="IPR045034">
    <property type="entry name" value="O-acyltransferase_WSD1-like"/>
</dbReference>
<dbReference type="Pfam" id="PF03007">
    <property type="entry name" value="WS_DGAT_cat"/>
    <property type="match status" value="1"/>
</dbReference>
<evidence type="ECO:0000256" key="11">
    <source>
        <dbReference type="RuleBase" id="RU361241"/>
    </source>
</evidence>
<evidence type="ECO:0000256" key="9">
    <source>
        <dbReference type="ARBA" id="ARBA00023315"/>
    </source>
</evidence>
<dbReference type="RefSeq" id="WP_108579301.1">
    <property type="nucleotide sequence ID" value="NZ_CP026952.1"/>
</dbReference>
<gene>
    <name evidence="12" type="ORF">C3E78_13755</name>
</gene>
<evidence type="ECO:0000256" key="6">
    <source>
        <dbReference type="ARBA" id="ARBA00022679"/>
    </source>
</evidence>
<evidence type="ECO:0000256" key="10">
    <source>
        <dbReference type="ARBA" id="ARBA00048109"/>
    </source>
</evidence>
<dbReference type="AlphaFoldDB" id="A0A2S0WPF0"/>
<comment type="catalytic activity">
    <reaction evidence="10 11">
        <text>an acyl-CoA + a 1,2-diacyl-sn-glycerol = a triacyl-sn-glycerol + CoA</text>
        <dbReference type="Rhea" id="RHEA:10868"/>
        <dbReference type="ChEBI" id="CHEBI:17815"/>
        <dbReference type="ChEBI" id="CHEBI:57287"/>
        <dbReference type="ChEBI" id="CHEBI:58342"/>
        <dbReference type="ChEBI" id="CHEBI:64615"/>
        <dbReference type="EC" id="2.3.1.20"/>
    </reaction>
</comment>
<keyword evidence="13" id="KW-1185">Reference proteome</keyword>
<dbReference type="InterPro" id="IPR014292">
    <property type="entry name" value="Acyl_transf_WS/DGAT"/>
</dbReference>
<dbReference type="GO" id="GO:0004144">
    <property type="term" value="F:diacylglycerol O-acyltransferase activity"/>
    <property type="evidence" value="ECO:0007669"/>
    <property type="project" value="UniProtKB-EC"/>
</dbReference>
<dbReference type="UniPathway" id="UPA00282"/>
<keyword evidence="6 11" id="KW-0808">Transferase</keyword>
<keyword evidence="9 11" id="KW-0012">Acyltransferase</keyword>
<comment type="pathway">
    <text evidence="1 11">Glycerolipid metabolism; triacylglycerol biosynthesis.</text>
</comment>
<protein>
    <recommendedName>
        <fullName evidence="4 11">Diacylglycerol O-acyltransferase</fullName>
        <ecNumber evidence="4 11">2.3.1.20</ecNumber>
    </recommendedName>
</protein>
<evidence type="ECO:0000313" key="12">
    <source>
        <dbReference type="EMBL" id="AWB93181.1"/>
    </source>
</evidence>
<dbReference type="EMBL" id="CP026952">
    <property type="protein sequence ID" value="AWB93181.1"/>
    <property type="molecule type" value="Genomic_DNA"/>
</dbReference>
<evidence type="ECO:0000256" key="1">
    <source>
        <dbReference type="ARBA" id="ARBA00004771"/>
    </source>
</evidence>
<organism evidence="12 13">
    <name type="scientific">Aeromicrobium chenweiae</name>
    <dbReference type="NCBI Taxonomy" id="2079793"/>
    <lineage>
        <taxon>Bacteria</taxon>
        <taxon>Bacillati</taxon>
        <taxon>Actinomycetota</taxon>
        <taxon>Actinomycetes</taxon>
        <taxon>Propionibacteriales</taxon>
        <taxon>Nocardioidaceae</taxon>
        <taxon>Aeromicrobium</taxon>
    </lineage>
</organism>
<evidence type="ECO:0000256" key="8">
    <source>
        <dbReference type="ARBA" id="ARBA00023098"/>
    </source>
</evidence>
<sequence length="459" mass="49657">MSFMPPTDSMFLLAESRDQPMHVGGLQLFVPPEDAGPDHIRETVASFREPGQASPLFRRRPAEPVGTLGNTWWATDDTIDFDYHVRHSAVPGPGRIRELLQLTSRWHGTLLDRHRPMWEAHVVEGLADGRIAVYTKVHHSMLDGVSALRLMQKSLSEDPDARDCVPPWAVTPRGAGGSKQGLDPMALLRGGAAALGDIAGLVPASLRIGTQVLRDGDVTLPRAPKTMLNGPVGGARRFAAQSWEIERIQRVAKSSATTMNDVVLAMVSGALRQYLLEQHALPDDPMTAMVPVSLSLRASSAGEEDTAPGNATGAIVVNLATDREHGASRLEEIAYSSRQAKKIMGDLSPTQILAFSALQVLPLALGPVPGFVKYAHPPFNVIVSNVPGPKEPMYFNGARLDGMYPVSIVLDGQALNITLTSRDGYLDFGLIGCRRSVPHLQRLLIHLESSLAELETAWG</sequence>
<dbReference type="InterPro" id="IPR009721">
    <property type="entry name" value="O-acyltransferase_WSD1_C"/>
</dbReference>
<dbReference type="Proteomes" id="UP000244384">
    <property type="component" value="Chromosome"/>
</dbReference>
<dbReference type="PANTHER" id="PTHR31650">
    <property type="entry name" value="O-ACYLTRANSFERASE (WSD1-LIKE) FAMILY PROTEIN"/>
    <property type="match status" value="1"/>
</dbReference>
<comment type="pathway">
    <text evidence="2">Lipid metabolism.</text>
</comment>
<comment type="similarity">
    <text evidence="3 11">Belongs to the long-chain O-acyltransferase family.</text>
</comment>
<dbReference type="GO" id="GO:0001666">
    <property type="term" value="P:response to hypoxia"/>
    <property type="evidence" value="ECO:0007669"/>
    <property type="project" value="TreeGrafter"/>
</dbReference>
<accession>A0A5F2EXN0</accession>
<name>A0A2S0WPF0_9ACTN</name>
<dbReference type="EC" id="2.3.1.20" evidence="4 11"/>
<dbReference type="SUPFAM" id="SSF52777">
    <property type="entry name" value="CoA-dependent acyltransferases"/>
    <property type="match status" value="1"/>
</dbReference>
<evidence type="ECO:0000256" key="5">
    <source>
        <dbReference type="ARBA" id="ARBA00022516"/>
    </source>
</evidence>